<protein>
    <submittedName>
        <fullName evidence="1">Unkown protein</fullName>
    </submittedName>
</protein>
<evidence type="ECO:0000313" key="1">
    <source>
        <dbReference type="EMBL" id="BAN20287.1"/>
    </source>
</evidence>
<dbReference type="EMBL" id="AK417072">
    <property type="protein sequence ID" value="BAN20287.1"/>
    <property type="molecule type" value="mRNA"/>
</dbReference>
<proteinExistence type="evidence at transcript level"/>
<reference evidence="1" key="1">
    <citation type="journal article" date="2013" name="PLoS ONE">
        <title>Gene expression in gut symbiotic organ of stinkbug affected by extracellular bacterial symbiont.</title>
        <authorList>
            <person name="Futahashi R."/>
            <person name="Tanaka K."/>
            <person name="Tanahashi M."/>
            <person name="Nikoh N."/>
            <person name="Kikuchi Y."/>
            <person name="Lee B.L."/>
            <person name="Fukatsu T."/>
        </authorList>
    </citation>
    <scope>NUCLEOTIDE SEQUENCE</scope>
    <source>
        <tissue evidence="1">Midgut</tissue>
    </source>
</reference>
<organism evidence="1">
    <name type="scientific">Riptortus pedestris</name>
    <name type="common">Bean bug</name>
    <dbReference type="NCBI Taxonomy" id="329032"/>
    <lineage>
        <taxon>Eukaryota</taxon>
        <taxon>Metazoa</taxon>
        <taxon>Ecdysozoa</taxon>
        <taxon>Arthropoda</taxon>
        <taxon>Hexapoda</taxon>
        <taxon>Insecta</taxon>
        <taxon>Pterygota</taxon>
        <taxon>Neoptera</taxon>
        <taxon>Paraneoptera</taxon>
        <taxon>Hemiptera</taxon>
        <taxon>Heteroptera</taxon>
        <taxon>Panheteroptera</taxon>
        <taxon>Pentatomomorpha</taxon>
        <taxon>Coreoidea</taxon>
        <taxon>Alydidae</taxon>
        <taxon>Riptortus</taxon>
    </lineage>
</organism>
<name>R4WQZ3_RIPPE</name>
<dbReference type="AlphaFoldDB" id="R4WQZ3"/>
<accession>R4WQZ3</accession>
<sequence length="137" mass="13555">MEVVAMVTVAAGKEDMVVVDMEEAGTRAGTIMAGGEAAADGAVDGTHGRAAAAGAVVTVAAGASPHTAVVTAADTLLAGSHTAVAGAVAMEEATEVGMATEVVGEAADGGNHSLRQQSKVTKTQNRSHCIFLNHIFL</sequence>